<keyword evidence="1" id="KW-0973">c-di-GMP</keyword>
<keyword evidence="1" id="KW-0547">Nucleotide-binding</keyword>
<evidence type="ECO:0000256" key="1">
    <source>
        <dbReference type="PIRNR" id="PIRNR028141"/>
    </source>
</evidence>
<dbReference type="Gene3D" id="2.40.10.220">
    <property type="entry name" value="predicted glycosyltransferase like domains"/>
    <property type="match status" value="1"/>
</dbReference>
<dbReference type="STRING" id="1177982.SAMN04489711_10939"/>
<dbReference type="AlphaFoldDB" id="A0A1I2F2V6"/>
<dbReference type="Proteomes" id="UP000199119">
    <property type="component" value="Unassembled WGS sequence"/>
</dbReference>
<comment type="function">
    <text evidence="1">Binds the second messenger bis-(3'-5') cyclic dimeric guanosine monophosphate (c-di-GMP). Can bind two c-di-GMP molecules per monomer. May play a role in bacterial second-messenger regulated processes. Binding to c-di-GMP induces a conformational change of the C- and N-termini resulting in the exposure of a highly negative surface on one side of the protein to a possible effector protein.</text>
</comment>
<reference evidence="4" key="1">
    <citation type="submission" date="2016-10" db="EMBL/GenBank/DDBJ databases">
        <authorList>
            <person name="Varghese N."/>
            <person name="Submissions S."/>
        </authorList>
    </citation>
    <scope>NUCLEOTIDE SEQUENCE [LARGE SCALE GENOMIC DNA]</scope>
    <source>
        <strain evidence="4">DSM 27981</strain>
    </source>
</reference>
<name>A0A1I2F2V6_9BURK</name>
<dbReference type="EMBL" id="FONX01000009">
    <property type="protein sequence ID" value="SFE98861.1"/>
    <property type="molecule type" value="Genomic_DNA"/>
</dbReference>
<dbReference type="InterPro" id="IPR027021">
    <property type="entry name" value="C-di-GMP_BP_PA4608"/>
</dbReference>
<dbReference type="Pfam" id="PF07238">
    <property type="entry name" value="PilZ"/>
    <property type="match status" value="1"/>
</dbReference>
<keyword evidence="4" id="KW-1185">Reference proteome</keyword>
<dbReference type="GO" id="GO:0035438">
    <property type="term" value="F:cyclic-di-GMP binding"/>
    <property type="evidence" value="ECO:0007669"/>
    <property type="project" value="InterPro"/>
</dbReference>
<evidence type="ECO:0000259" key="2">
    <source>
        <dbReference type="Pfam" id="PF07238"/>
    </source>
</evidence>
<gene>
    <name evidence="3" type="ORF">SAMN04489711_10939</name>
</gene>
<dbReference type="PIRSF" id="PIRSF028141">
    <property type="entry name" value="C-di-GMP_BP_PA4608"/>
    <property type="match status" value="1"/>
</dbReference>
<organism evidence="3 4">
    <name type="scientific">Paracidovorax wautersii</name>
    <dbReference type="NCBI Taxonomy" id="1177982"/>
    <lineage>
        <taxon>Bacteria</taxon>
        <taxon>Pseudomonadati</taxon>
        <taxon>Pseudomonadota</taxon>
        <taxon>Betaproteobacteria</taxon>
        <taxon>Burkholderiales</taxon>
        <taxon>Comamonadaceae</taxon>
        <taxon>Paracidovorax</taxon>
    </lineage>
</organism>
<dbReference type="OrthoDB" id="5298508at2"/>
<feature type="domain" description="PilZ" evidence="2">
    <location>
        <begin position="4"/>
        <end position="105"/>
    </location>
</feature>
<dbReference type="InterPro" id="IPR009875">
    <property type="entry name" value="PilZ_domain"/>
</dbReference>
<accession>A0A1I2F2V6</accession>
<evidence type="ECO:0000313" key="3">
    <source>
        <dbReference type="EMBL" id="SFE98861.1"/>
    </source>
</evidence>
<dbReference type="SUPFAM" id="SSF141371">
    <property type="entry name" value="PilZ domain-like"/>
    <property type="match status" value="1"/>
</dbReference>
<evidence type="ECO:0000313" key="4">
    <source>
        <dbReference type="Proteomes" id="UP000199119"/>
    </source>
</evidence>
<dbReference type="RefSeq" id="WP_092940051.1">
    <property type="nucleotide sequence ID" value="NZ_FONX01000009.1"/>
</dbReference>
<comment type="subunit">
    <text evidence="1">Monomer in both c-di-GMP-bound and free forms.</text>
</comment>
<sequence>MASERRQFIRIAFDAPAQFTTGHGTVAAQVLDLSLKGALLRVPADLALAVGMPCLLAIPLGPEDAHISMSAELAHVDSRADGTLAGLLCRVIDLDSVTHLRRLIELQMDDPALLDRELAELADPGA</sequence>
<protein>
    <recommendedName>
        <fullName evidence="1">Cyclic diguanosine monophosphate-binding protein</fullName>
        <shortName evidence="1">c-di-GMP-binding protein</shortName>
    </recommendedName>
    <alternativeName>
        <fullName evidence="1">Pilz domain-containing protein</fullName>
    </alternativeName>
</protein>
<proteinExistence type="predicted"/>